<dbReference type="InterPro" id="IPR008969">
    <property type="entry name" value="CarboxyPept-like_regulatory"/>
</dbReference>
<feature type="signal peptide" evidence="1">
    <location>
        <begin position="1"/>
        <end position="25"/>
    </location>
</feature>
<gene>
    <name evidence="2" type="ORF">ACFQ2O_18190</name>
</gene>
<evidence type="ECO:0000313" key="3">
    <source>
        <dbReference type="Proteomes" id="UP001597094"/>
    </source>
</evidence>
<proteinExistence type="predicted"/>
<organism evidence="2 3">
    <name type="scientific">Pontibacter rugosus</name>
    <dbReference type="NCBI Taxonomy" id="1745966"/>
    <lineage>
        <taxon>Bacteria</taxon>
        <taxon>Pseudomonadati</taxon>
        <taxon>Bacteroidota</taxon>
        <taxon>Cytophagia</taxon>
        <taxon>Cytophagales</taxon>
        <taxon>Hymenobacteraceae</taxon>
        <taxon>Pontibacter</taxon>
    </lineage>
</organism>
<keyword evidence="3" id="KW-1185">Reference proteome</keyword>
<protein>
    <submittedName>
        <fullName evidence="2">Carboxypeptidase regulatory-like domain-containing protein</fullName>
    </submittedName>
</protein>
<dbReference type="Proteomes" id="UP001597094">
    <property type="component" value="Unassembled WGS sequence"/>
</dbReference>
<dbReference type="Pfam" id="PF13620">
    <property type="entry name" value="CarboxypepD_reg"/>
    <property type="match status" value="1"/>
</dbReference>
<evidence type="ECO:0000256" key="1">
    <source>
        <dbReference type="SAM" id="SignalP"/>
    </source>
</evidence>
<reference evidence="3" key="1">
    <citation type="journal article" date="2019" name="Int. J. Syst. Evol. Microbiol.">
        <title>The Global Catalogue of Microorganisms (GCM) 10K type strain sequencing project: providing services to taxonomists for standard genome sequencing and annotation.</title>
        <authorList>
            <consortium name="The Broad Institute Genomics Platform"/>
            <consortium name="The Broad Institute Genome Sequencing Center for Infectious Disease"/>
            <person name="Wu L."/>
            <person name="Ma J."/>
        </authorList>
    </citation>
    <scope>NUCLEOTIDE SEQUENCE [LARGE SCALE GENOMIC DNA]</scope>
    <source>
        <strain evidence="3">JCM 31319</strain>
    </source>
</reference>
<accession>A0ABW3SU30</accession>
<evidence type="ECO:0000313" key="2">
    <source>
        <dbReference type="EMBL" id="MFD1188148.1"/>
    </source>
</evidence>
<dbReference type="SUPFAM" id="SSF56935">
    <property type="entry name" value="Porins"/>
    <property type="match status" value="1"/>
</dbReference>
<keyword evidence="1" id="KW-0732">Signal</keyword>
<comment type="caution">
    <text evidence="2">The sequence shown here is derived from an EMBL/GenBank/DDBJ whole genome shotgun (WGS) entry which is preliminary data.</text>
</comment>
<dbReference type="EMBL" id="JBHTLD010000221">
    <property type="protein sequence ID" value="MFD1188148.1"/>
    <property type="molecule type" value="Genomic_DNA"/>
</dbReference>
<dbReference type="RefSeq" id="WP_377531201.1">
    <property type="nucleotide sequence ID" value="NZ_JBHTLD010000221.1"/>
</dbReference>
<sequence>MLENTWGLKYALPFILLLFAYTLQAQTNITGTVADTKGKALEGIAVTVVARDSNTTLAYAISGADGAFSAALSSSLDSLKLVARALSYGEQVFVVPNKSQRIDFRLQPQQITLKEVSVRANPITRSNDTISYSVAAFTDKKDRAIADVLKKLPGIEVENSGRILYEGKPIQKFYIEGLDLLEGKYNLASNNLPAGAVTSVQVLENHQPVRVLDSLVASYSTSLNIKLKNKVTTTGAADVGAGSGHSPVLWRANLTPMLFTQKQQMLISYQANNSGDDVAADLKTLTVDELQDQAESSTSKQNLLRIQEMSPPQFSSNRYLFNNAHLASANYLLKLKRDVQLRVNASYLHDSQKQEGETQSIFYFPNDTVRLFETKDNSLFFNSAQANFTLLKNTKSNYLENNLKLSAYRDSQRGLIGTAGRTVAQHLHNPYYTLSNKFEAIQPVGRQLVSFSSTVAYNSTPQRLQVSPGQFEELLNKGATYDELEQQVDLSSFYTHQAVSITKGIKQWTFTPQFGFQVQNQKLESELVKVQHQDETAQERLFQNNLDWESRKYYGQLDVRYKAKYWEMTAKLPLGLQSFEFQDKPLNRKHEVNRLITEPHLSLKYDVTPLWRARASVQVANQFGNIEQMNYAYILRDYRHLQLNNSPLQERLLQRYTLGLSYKNALTSFFSNLSYSFSTTESNLIYQNNLQQNGALVVTALDFTSTALSHTIGLQTSKYFSELQTTLAVGTNLYLDEREQILNQGLAKVQNQNLAFHLKTNTSITEWLGVDYTSTISTLKNIVEAGASRRATQQEHHLSANIYPADRHYIGLTTELYHNDFSKQNPSSFFGDLLYRYTFERKKLDMELKWVNISNVSAYTYSYNDAFTFVQSTYRLRPSQLLLSFRFSL</sequence>
<dbReference type="SUPFAM" id="SSF49464">
    <property type="entry name" value="Carboxypeptidase regulatory domain-like"/>
    <property type="match status" value="1"/>
</dbReference>
<name>A0ABW3SU30_9BACT</name>
<dbReference type="Gene3D" id="2.60.40.1120">
    <property type="entry name" value="Carboxypeptidase-like, regulatory domain"/>
    <property type="match status" value="1"/>
</dbReference>
<feature type="chain" id="PRO_5046361436" evidence="1">
    <location>
        <begin position="26"/>
        <end position="889"/>
    </location>
</feature>